<dbReference type="EMBL" id="JAXOJX010000060">
    <property type="protein sequence ID" value="MDZ5460159.1"/>
    <property type="molecule type" value="Genomic_DNA"/>
</dbReference>
<comment type="caution">
    <text evidence="11">The sequence shown here is derived from an EMBL/GenBank/DDBJ whole genome shotgun (WGS) entry which is preliminary data.</text>
</comment>
<dbReference type="CDD" id="cd06261">
    <property type="entry name" value="TM_PBP2"/>
    <property type="match status" value="1"/>
</dbReference>
<feature type="transmembrane region" description="Helical" evidence="9">
    <location>
        <begin position="301"/>
        <end position="322"/>
    </location>
</feature>
<keyword evidence="7 9" id="KW-1133">Transmembrane helix</keyword>
<evidence type="ECO:0000256" key="9">
    <source>
        <dbReference type="RuleBase" id="RU363032"/>
    </source>
</evidence>
<dbReference type="SUPFAM" id="SSF161098">
    <property type="entry name" value="MetI-like"/>
    <property type="match status" value="1"/>
</dbReference>
<protein>
    <submittedName>
        <fullName evidence="11">ABC transporter permease subunit</fullName>
    </submittedName>
</protein>
<dbReference type="PANTHER" id="PTHR30614:SF37">
    <property type="entry name" value="AMINO-ACID ABC TRANSPORTER PERMEASE PROTEIN YHDX-RELATED"/>
    <property type="match status" value="1"/>
</dbReference>
<dbReference type="NCBIfam" id="TIGR01726">
    <property type="entry name" value="HEQRo_perm_3TM"/>
    <property type="match status" value="1"/>
</dbReference>
<keyword evidence="3 9" id="KW-0813">Transport</keyword>
<dbReference type="PANTHER" id="PTHR30614">
    <property type="entry name" value="MEMBRANE COMPONENT OF AMINO ACID ABC TRANSPORTER"/>
    <property type="match status" value="1"/>
</dbReference>
<evidence type="ECO:0000256" key="2">
    <source>
        <dbReference type="ARBA" id="ARBA00010072"/>
    </source>
</evidence>
<dbReference type="Gene3D" id="1.10.3720.10">
    <property type="entry name" value="MetI-like"/>
    <property type="match status" value="1"/>
</dbReference>
<feature type="domain" description="ABC transmembrane type-1" evidence="10">
    <location>
        <begin position="87"/>
        <end position="319"/>
    </location>
</feature>
<gene>
    <name evidence="11" type="ORF">SM757_26625</name>
</gene>
<dbReference type="RefSeq" id="WP_322467707.1">
    <property type="nucleotide sequence ID" value="NZ_JAXOJX010000060.1"/>
</dbReference>
<evidence type="ECO:0000256" key="7">
    <source>
        <dbReference type="ARBA" id="ARBA00022989"/>
    </source>
</evidence>
<dbReference type="InterPro" id="IPR000515">
    <property type="entry name" value="MetI-like"/>
</dbReference>
<evidence type="ECO:0000256" key="6">
    <source>
        <dbReference type="ARBA" id="ARBA00022970"/>
    </source>
</evidence>
<evidence type="ECO:0000256" key="4">
    <source>
        <dbReference type="ARBA" id="ARBA00022475"/>
    </source>
</evidence>
<keyword evidence="8 9" id="KW-0472">Membrane</keyword>
<reference evidence="11 12" key="1">
    <citation type="submission" date="2023-11" db="EMBL/GenBank/DDBJ databases">
        <title>Draft genome of Azohydromonas lata strain H1 (DSM1123), a polyhydroxyalkanoate producer.</title>
        <authorList>
            <person name="Traversa D."/>
            <person name="D'Addabbo P."/>
            <person name="Pazzani C."/>
            <person name="Manzari C."/>
            <person name="Chiara M."/>
            <person name="Scrascia M."/>
        </authorList>
    </citation>
    <scope>NUCLEOTIDE SEQUENCE [LARGE SCALE GENOMIC DNA]</scope>
    <source>
        <strain evidence="11 12">H1</strain>
    </source>
</reference>
<evidence type="ECO:0000313" key="12">
    <source>
        <dbReference type="Proteomes" id="UP001293718"/>
    </source>
</evidence>
<keyword evidence="4" id="KW-1003">Cell membrane</keyword>
<accession>A0ABU5IMN5</accession>
<keyword evidence="12" id="KW-1185">Reference proteome</keyword>
<evidence type="ECO:0000313" key="11">
    <source>
        <dbReference type="EMBL" id="MDZ5460159.1"/>
    </source>
</evidence>
<dbReference type="Pfam" id="PF00528">
    <property type="entry name" value="BPD_transp_1"/>
    <property type="match status" value="1"/>
</dbReference>
<feature type="transmembrane region" description="Helical" evidence="9">
    <location>
        <begin position="21"/>
        <end position="39"/>
    </location>
</feature>
<evidence type="ECO:0000256" key="1">
    <source>
        <dbReference type="ARBA" id="ARBA00004429"/>
    </source>
</evidence>
<organism evidence="11 12">
    <name type="scientific">Azohydromonas lata</name>
    <dbReference type="NCBI Taxonomy" id="45677"/>
    <lineage>
        <taxon>Bacteria</taxon>
        <taxon>Pseudomonadati</taxon>
        <taxon>Pseudomonadota</taxon>
        <taxon>Betaproteobacteria</taxon>
        <taxon>Burkholderiales</taxon>
        <taxon>Sphaerotilaceae</taxon>
        <taxon>Azohydromonas</taxon>
    </lineage>
</organism>
<comment type="similarity">
    <text evidence="2">Belongs to the binding-protein-dependent transport system permease family. HisMQ subfamily.</text>
</comment>
<keyword evidence="6" id="KW-0029">Amino-acid transport</keyword>
<dbReference type="InterPro" id="IPR035906">
    <property type="entry name" value="MetI-like_sf"/>
</dbReference>
<dbReference type="PROSITE" id="PS50928">
    <property type="entry name" value="ABC_TM1"/>
    <property type="match status" value="1"/>
</dbReference>
<evidence type="ECO:0000256" key="3">
    <source>
        <dbReference type="ARBA" id="ARBA00022448"/>
    </source>
</evidence>
<keyword evidence="5 9" id="KW-0812">Transmembrane</keyword>
<name>A0ABU5IMN5_9BURK</name>
<feature type="transmembrane region" description="Helical" evidence="9">
    <location>
        <begin position="93"/>
        <end position="113"/>
    </location>
</feature>
<proteinExistence type="inferred from homology"/>
<evidence type="ECO:0000259" key="10">
    <source>
        <dbReference type="PROSITE" id="PS50928"/>
    </source>
</evidence>
<evidence type="ECO:0000256" key="5">
    <source>
        <dbReference type="ARBA" id="ARBA00022692"/>
    </source>
</evidence>
<sequence>MEPGRPALRAAGALKPATRARLAQALVLAALALLIAWLARNTLANMAARGIQAGWDFLHDAAGFEIGESLIAFDAGQSYGRAFLVGVLNTLRVALAGIAAASLLGLAVGLARLSRNALLSRLAGAYVELVRNVPLLVQLLLWYLLLVEYLPDPGEPLHLGSWFLLSKGGLSFPWPGEGGWSLPQPGAFAVEGGATLTPEFVALWGGLSLYTAAFIAEVVRGGVMAVPRGQTEAALSIGLSRAQVLQRVVLPQALRVIVPPLSNQYLNLTKNSSLAVAIGYPDVVSIANTALNQTGRALECISLIMAVYLTTSLLTAALMGWLDRSAAIRER</sequence>
<comment type="subcellular location">
    <subcellularLocation>
        <location evidence="1">Cell inner membrane</location>
        <topology evidence="1">Multi-pass membrane protein</topology>
    </subcellularLocation>
    <subcellularLocation>
        <location evidence="9">Cell membrane</location>
        <topology evidence="9">Multi-pass membrane protein</topology>
    </subcellularLocation>
</comment>
<evidence type="ECO:0000256" key="8">
    <source>
        <dbReference type="ARBA" id="ARBA00023136"/>
    </source>
</evidence>
<dbReference type="Proteomes" id="UP001293718">
    <property type="component" value="Unassembled WGS sequence"/>
</dbReference>
<dbReference type="InterPro" id="IPR043429">
    <property type="entry name" value="ArtM/GltK/GlnP/TcyL/YhdX-like"/>
</dbReference>
<dbReference type="InterPro" id="IPR010065">
    <property type="entry name" value="AA_ABC_transptr_permease_3TM"/>
</dbReference>